<feature type="transmembrane region" description="Helical" evidence="2">
    <location>
        <begin position="12"/>
        <end position="28"/>
    </location>
</feature>
<dbReference type="InterPro" id="IPR029000">
    <property type="entry name" value="Cyclophilin-like_dom_sf"/>
</dbReference>
<comment type="similarity">
    <text evidence="1">Belongs to the cyclophilin-type PPIase family.</text>
</comment>
<keyword evidence="1" id="KW-0413">Isomerase</keyword>
<dbReference type="Gene3D" id="2.40.100.10">
    <property type="entry name" value="Cyclophilin-like"/>
    <property type="match status" value="1"/>
</dbReference>
<keyword evidence="5" id="KW-1185">Reference proteome</keyword>
<dbReference type="PANTHER" id="PTHR11071">
    <property type="entry name" value="PEPTIDYL-PROLYL CIS-TRANS ISOMERASE"/>
    <property type="match status" value="1"/>
</dbReference>
<comment type="function">
    <text evidence="1">PPIases accelerate the folding of proteins. It catalyzes the cis-trans isomerization of proline imidic peptide bonds in oligopeptides.</text>
</comment>
<organism evidence="4 5">
    <name type="scientific">Euplotes crassus</name>
    <dbReference type="NCBI Taxonomy" id="5936"/>
    <lineage>
        <taxon>Eukaryota</taxon>
        <taxon>Sar</taxon>
        <taxon>Alveolata</taxon>
        <taxon>Ciliophora</taxon>
        <taxon>Intramacronucleata</taxon>
        <taxon>Spirotrichea</taxon>
        <taxon>Hypotrichia</taxon>
        <taxon>Euplotida</taxon>
        <taxon>Euplotidae</taxon>
        <taxon>Moneuplotes</taxon>
    </lineage>
</organism>
<proteinExistence type="inferred from homology"/>
<dbReference type="PROSITE" id="PS50072">
    <property type="entry name" value="CSA_PPIASE_2"/>
    <property type="match status" value="1"/>
</dbReference>
<keyword evidence="1" id="KW-0697">Rotamase</keyword>
<comment type="catalytic activity">
    <reaction evidence="1">
        <text>[protein]-peptidylproline (omega=180) = [protein]-peptidylproline (omega=0)</text>
        <dbReference type="Rhea" id="RHEA:16237"/>
        <dbReference type="Rhea" id="RHEA-COMP:10747"/>
        <dbReference type="Rhea" id="RHEA-COMP:10748"/>
        <dbReference type="ChEBI" id="CHEBI:83833"/>
        <dbReference type="ChEBI" id="CHEBI:83834"/>
        <dbReference type="EC" id="5.2.1.8"/>
    </reaction>
</comment>
<dbReference type="GO" id="GO:0003755">
    <property type="term" value="F:peptidyl-prolyl cis-trans isomerase activity"/>
    <property type="evidence" value="ECO:0007669"/>
    <property type="project" value="UniProtKB-UniRule"/>
</dbReference>
<dbReference type="PANTHER" id="PTHR11071:SF561">
    <property type="entry name" value="PEPTIDYL-PROLYL CIS-TRANS ISOMERASE D-RELATED"/>
    <property type="match status" value="1"/>
</dbReference>
<comment type="caution">
    <text evidence="4">The sequence shown here is derived from an EMBL/GenBank/DDBJ whole genome shotgun (WGS) entry which is preliminary data.</text>
</comment>
<keyword evidence="2" id="KW-0812">Transmembrane</keyword>
<accession>A0AAD1XW86</accession>
<dbReference type="Proteomes" id="UP001295684">
    <property type="component" value="Unassembled WGS sequence"/>
</dbReference>
<feature type="domain" description="PPIase cyclophilin-type" evidence="3">
    <location>
        <begin position="47"/>
        <end position="206"/>
    </location>
</feature>
<dbReference type="EC" id="5.2.1.8" evidence="1"/>
<dbReference type="GO" id="GO:0016018">
    <property type="term" value="F:cyclosporin A binding"/>
    <property type="evidence" value="ECO:0007669"/>
    <property type="project" value="TreeGrafter"/>
</dbReference>
<dbReference type="GO" id="GO:0005737">
    <property type="term" value="C:cytoplasm"/>
    <property type="evidence" value="ECO:0007669"/>
    <property type="project" value="TreeGrafter"/>
</dbReference>
<gene>
    <name evidence="4" type="ORF">ECRASSUSDP1_LOCUS20957</name>
</gene>
<dbReference type="Pfam" id="PF00160">
    <property type="entry name" value="Pro_isomerase"/>
    <property type="match status" value="1"/>
</dbReference>
<reference evidence="4" key="1">
    <citation type="submission" date="2023-07" db="EMBL/GenBank/DDBJ databases">
        <authorList>
            <consortium name="AG Swart"/>
            <person name="Singh M."/>
            <person name="Singh A."/>
            <person name="Seah K."/>
            <person name="Emmerich C."/>
        </authorList>
    </citation>
    <scope>NUCLEOTIDE SEQUENCE</scope>
    <source>
        <strain evidence="4">DP1</strain>
    </source>
</reference>
<dbReference type="SUPFAM" id="SSF50891">
    <property type="entry name" value="Cyclophilin-like"/>
    <property type="match status" value="1"/>
</dbReference>
<dbReference type="GO" id="GO:0006457">
    <property type="term" value="P:protein folding"/>
    <property type="evidence" value="ECO:0007669"/>
    <property type="project" value="TreeGrafter"/>
</dbReference>
<protein>
    <recommendedName>
        <fullName evidence="1">Peptidyl-prolyl cis-trans isomerase</fullName>
        <shortName evidence="1">PPIase</shortName>
        <ecNumber evidence="1">5.2.1.8</ecNumber>
    </recommendedName>
</protein>
<evidence type="ECO:0000259" key="3">
    <source>
        <dbReference type="PROSITE" id="PS50072"/>
    </source>
</evidence>
<evidence type="ECO:0000256" key="2">
    <source>
        <dbReference type="SAM" id="Phobius"/>
    </source>
</evidence>
<evidence type="ECO:0000313" key="4">
    <source>
        <dbReference type="EMBL" id="CAI2379547.1"/>
    </source>
</evidence>
<evidence type="ECO:0000313" key="5">
    <source>
        <dbReference type="Proteomes" id="UP001295684"/>
    </source>
</evidence>
<dbReference type="AlphaFoldDB" id="A0AAD1XW86"/>
<dbReference type="PRINTS" id="PR00153">
    <property type="entry name" value="CSAPPISMRASE"/>
</dbReference>
<sequence length="231" mass="26246">MSLTWKTKEKMIMMGFVFVNSMVLYPNFKRKYQELFKTKAKVTHTAFFDIEIEGEDEGRIVIDLYGEEAPKTVNNFLGLCMAAHDQRHSYWNSKFHKIVPDYIIQGGDIINENGEGSCSVYDEDTFDMEINKLKFKEPYLLAAAKRADGKIGSQFFITNDTLPFLNGKYCIFGKVSDNNELCDLISACGSPEGIPEKDVRIKRSGIYKAAPKKNKSAAELTDFKADISKRN</sequence>
<dbReference type="InterPro" id="IPR002130">
    <property type="entry name" value="Cyclophilin-type_PPIase_dom"/>
</dbReference>
<evidence type="ECO:0000256" key="1">
    <source>
        <dbReference type="RuleBase" id="RU363019"/>
    </source>
</evidence>
<keyword evidence="2" id="KW-1133">Transmembrane helix</keyword>
<dbReference type="EMBL" id="CAMPGE010021397">
    <property type="protein sequence ID" value="CAI2379547.1"/>
    <property type="molecule type" value="Genomic_DNA"/>
</dbReference>
<keyword evidence="2" id="KW-0472">Membrane</keyword>
<name>A0AAD1XW86_EUPCR</name>